<proteinExistence type="predicted"/>
<comment type="caution">
    <text evidence="1">The sequence shown here is derived from an EMBL/GenBank/DDBJ whole genome shotgun (WGS) entry which is preliminary data.</text>
</comment>
<evidence type="ECO:0008006" key="3">
    <source>
        <dbReference type="Google" id="ProtNLM"/>
    </source>
</evidence>
<dbReference type="AlphaFoldDB" id="A0A2B5D5J1"/>
<reference evidence="1 2" key="1">
    <citation type="submission" date="2017-09" db="EMBL/GenBank/DDBJ databases">
        <title>Large-scale bioinformatics analysis of Bacillus genomes uncovers conserved roles of natural products in bacterial physiology.</title>
        <authorList>
            <consortium name="Agbiome Team Llc"/>
            <person name="Bleich R.M."/>
            <person name="Grubbs K.J."/>
            <person name="Santa Maria K.C."/>
            <person name="Allen S.E."/>
            <person name="Farag S."/>
            <person name="Shank E.A."/>
            <person name="Bowers A."/>
        </authorList>
    </citation>
    <scope>NUCLEOTIDE SEQUENCE [LARGE SCALE GENOMIC DNA]</scope>
    <source>
        <strain evidence="1 2">AFS094862</strain>
    </source>
</reference>
<dbReference type="NCBIfam" id="NF047360">
    <property type="entry name" value="tail_chap_PVL"/>
    <property type="match status" value="1"/>
</dbReference>
<dbReference type="InterPro" id="IPR057006">
    <property type="entry name" value="Phage_TAC_19"/>
</dbReference>
<organism evidence="1 2">
    <name type="scientific">Bacillus toyonensis</name>
    <dbReference type="NCBI Taxonomy" id="155322"/>
    <lineage>
        <taxon>Bacteria</taxon>
        <taxon>Bacillati</taxon>
        <taxon>Bacillota</taxon>
        <taxon>Bacilli</taxon>
        <taxon>Bacillales</taxon>
        <taxon>Bacillaceae</taxon>
        <taxon>Bacillus</taxon>
        <taxon>Bacillus cereus group</taxon>
    </lineage>
</organism>
<gene>
    <name evidence="1" type="ORF">CON73_31975</name>
</gene>
<name>A0A2B5D5J1_9BACI</name>
<dbReference type="Pfam" id="PF23857">
    <property type="entry name" value="Phage_TAC_19"/>
    <property type="match status" value="1"/>
</dbReference>
<evidence type="ECO:0000313" key="1">
    <source>
        <dbReference type="EMBL" id="PGG78131.1"/>
    </source>
</evidence>
<dbReference type="Proteomes" id="UP000225320">
    <property type="component" value="Unassembled WGS sequence"/>
</dbReference>
<dbReference type="RefSeq" id="WP_098088562.1">
    <property type="nucleotide sequence ID" value="NZ_NUCP01000197.1"/>
</dbReference>
<protein>
    <recommendedName>
        <fullName evidence="3">Phage protein</fullName>
    </recommendedName>
</protein>
<dbReference type="EMBL" id="NVOI01000220">
    <property type="protein sequence ID" value="PGG78131.1"/>
    <property type="molecule type" value="Genomic_DNA"/>
</dbReference>
<evidence type="ECO:0000313" key="2">
    <source>
        <dbReference type="Proteomes" id="UP000225320"/>
    </source>
</evidence>
<sequence>MKITLQNAEGQKDFYLPQFIPGSATFEASTLADELHAELVPKETIERASNFVARVYGNQFTAQEFVDGTHVWFLSLTIHSICLTIMGRLNEAIQVMETVEDAKKKLMEQLEMKPKETQSSIKTS</sequence>
<accession>A0A2B5D5J1</accession>